<dbReference type="EMBL" id="CAADRA010005441">
    <property type="protein sequence ID" value="VFT89886.1"/>
    <property type="molecule type" value="Genomic_DNA"/>
</dbReference>
<keyword evidence="7" id="KW-1185">Reference proteome</keyword>
<dbReference type="PANTHER" id="PTHR31827">
    <property type="entry name" value="EMB|CAB89363.1"/>
    <property type="match status" value="1"/>
</dbReference>
<evidence type="ECO:0000313" key="4">
    <source>
        <dbReference type="EMBL" id="VFT84237.1"/>
    </source>
</evidence>
<evidence type="ECO:0000313" key="2">
    <source>
        <dbReference type="EMBL" id="KAF0696224.1"/>
    </source>
</evidence>
<accession>A0A485KI50</accession>
<protein>
    <submittedName>
        <fullName evidence="5">Aste57867_13017 protein</fullName>
    </submittedName>
    <submittedName>
        <fullName evidence="6">Aste57867_13041 protein</fullName>
    </submittedName>
    <submittedName>
        <fullName evidence="4">Aste57867_7318 protein</fullName>
    </submittedName>
</protein>
<proteinExistence type="predicted"/>
<evidence type="ECO:0000313" key="1">
    <source>
        <dbReference type="EMBL" id="KAF0696190.1"/>
    </source>
</evidence>
<evidence type="ECO:0000313" key="5">
    <source>
        <dbReference type="EMBL" id="VFT89862.1"/>
    </source>
</evidence>
<dbReference type="EMBL" id="CAADRA010005438">
    <property type="protein sequence ID" value="VFT89862.1"/>
    <property type="molecule type" value="Genomic_DNA"/>
</dbReference>
<dbReference type="EMBL" id="VJMH01005417">
    <property type="protein sequence ID" value="KAF0696224.1"/>
    <property type="molecule type" value="Genomic_DNA"/>
</dbReference>
<name>A0A485KI50_9STRA</name>
<dbReference type="Proteomes" id="UP000332933">
    <property type="component" value="Unassembled WGS sequence"/>
</dbReference>
<dbReference type="EMBL" id="VJMH01005420">
    <property type="protein sequence ID" value="KAF0696190.1"/>
    <property type="molecule type" value="Genomic_DNA"/>
</dbReference>
<reference evidence="4 7" key="1">
    <citation type="submission" date="2019-03" db="EMBL/GenBank/DDBJ databases">
        <authorList>
            <person name="Gaulin E."/>
            <person name="Dumas B."/>
        </authorList>
    </citation>
    <scope>NUCLEOTIDE SEQUENCE [LARGE SCALE GENOMIC DNA]</scope>
    <source>
        <strain evidence="4">CBS 568.67</strain>
    </source>
</reference>
<dbReference type="EMBL" id="VJMH01003870">
    <property type="protein sequence ID" value="KAF0704580.1"/>
    <property type="molecule type" value="Genomic_DNA"/>
</dbReference>
<dbReference type="OrthoDB" id="73726at2759"/>
<dbReference type="AlphaFoldDB" id="A0A485KI50"/>
<dbReference type="PANTHER" id="PTHR31827:SF1">
    <property type="entry name" value="EMB|CAB89363.1"/>
    <property type="match status" value="1"/>
</dbReference>
<evidence type="ECO:0000313" key="7">
    <source>
        <dbReference type="Proteomes" id="UP000332933"/>
    </source>
</evidence>
<gene>
    <name evidence="4" type="primary">Aste57867_7318</name>
    <name evidence="5" type="synonym">Aste57867_13017</name>
    <name evidence="6" type="synonym">Aste57867_13041</name>
    <name evidence="3" type="ORF">As57867_007292</name>
    <name evidence="2" type="ORF">As57867_012969</name>
    <name evidence="1" type="ORF">As57867_012993</name>
    <name evidence="5" type="ORF">ASTE57867_13017</name>
    <name evidence="6" type="ORF">ASTE57867_13041</name>
    <name evidence="4" type="ORF">ASTE57867_7318</name>
</gene>
<evidence type="ECO:0000313" key="6">
    <source>
        <dbReference type="EMBL" id="VFT89886.1"/>
    </source>
</evidence>
<organism evidence="4 7">
    <name type="scientific">Aphanomyces stellatus</name>
    <dbReference type="NCBI Taxonomy" id="120398"/>
    <lineage>
        <taxon>Eukaryota</taxon>
        <taxon>Sar</taxon>
        <taxon>Stramenopiles</taxon>
        <taxon>Oomycota</taxon>
        <taxon>Saprolegniomycetes</taxon>
        <taxon>Saprolegniales</taxon>
        <taxon>Verrucalvaceae</taxon>
        <taxon>Aphanomyces</taxon>
    </lineage>
</organism>
<dbReference type="EMBL" id="CAADRA010003882">
    <property type="protein sequence ID" value="VFT84237.1"/>
    <property type="molecule type" value="Genomic_DNA"/>
</dbReference>
<sequence>MQSQYSWSPVVATETTPRLRKTPVCSFPGCPNKVYARQHCVKHGGRATCQAPDCPRNARRFGFCWLHDTSKGPRTQCKMDGCEKAAHKHRLCARHGGAQKCKVSGCEAYARSKGVCQKHLRETEGEDEMSLDMTLDDIQVFKYFMGAIDIASDGSPSEQNSVLLNGINI</sequence>
<reference evidence="1" key="2">
    <citation type="submission" date="2019-06" db="EMBL/GenBank/DDBJ databases">
        <title>Genomics analysis of Aphanomyces spp. identifies a new class of oomycete effector associated with host adaptation.</title>
        <authorList>
            <person name="Gaulin E."/>
        </authorList>
    </citation>
    <scope>NUCLEOTIDE SEQUENCE</scope>
    <source>
        <strain evidence="1">CBS 578.67</strain>
    </source>
</reference>
<evidence type="ECO:0000313" key="3">
    <source>
        <dbReference type="EMBL" id="KAF0704580.1"/>
    </source>
</evidence>